<keyword evidence="3" id="KW-1185">Reference proteome</keyword>
<evidence type="ECO:0000313" key="2">
    <source>
        <dbReference type="EMBL" id="GAA0695025.1"/>
    </source>
</evidence>
<evidence type="ECO:0000256" key="1">
    <source>
        <dbReference type="SAM" id="SignalP"/>
    </source>
</evidence>
<feature type="chain" id="PRO_5045900855" evidence="1">
    <location>
        <begin position="27"/>
        <end position="126"/>
    </location>
</feature>
<dbReference type="RefSeq" id="WP_343806108.1">
    <property type="nucleotide sequence ID" value="NZ_BAAAET010000003.1"/>
</dbReference>
<evidence type="ECO:0000313" key="3">
    <source>
        <dbReference type="Proteomes" id="UP001499915"/>
    </source>
</evidence>
<protein>
    <submittedName>
        <fullName evidence="2">Uncharacterized protein</fullName>
    </submittedName>
</protein>
<sequence>MISLRKVLLTASLAVLVTGGPQVAVAEGMPMMSTSSSAEIGHVQWDWWRNQTASSGYTPCEESMANVAKAPEMGPVAQNWWQETHIHRDTGESMMSGTSSELGNVPYEWWRYSHKGGHDMLKAEHC</sequence>
<proteinExistence type="predicted"/>
<feature type="signal peptide" evidence="1">
    <location>
        <begin position="1"/>
        <end position="26"/>
    </location>
</feature>
<accession>A0ABN1I7N7</accession>
<name>A0ABN1I7N7_9GAMM</name>
<dbReference type="Proteomes" id="UP001499915">
    <property type="component" value="Unassembled WGS sequence"/>
</dbReference>
<dbReference type="EMBL" id="BAAAET010000003">
    <property type="protein sequence ID" value="GAA0695025.1"/>
    <property type="molecule type" value="Genomic_DNA"/>
</dbReference>
<reference evidence="2 3" key="1">
    <citation type="journal article" date="2019" name="Int. J. Syst. Evol. Microbiol.">
        <title>The Global Catalogue of Microorganisms (GCM) 10K type strain sequencing project: providing services to taxonomists for standard genome sequencing and annotation.</title>
        <authorList>
            <consortium name="The Broad Institute Genomics Platform"/>
            <consortium name="The Broad Institute Genome Sequencing Center for Infectious Disease"/>
            <person name="Wu L."/>
            <person name="Ma J."/>
        </authorList>
    </citation>
    <scope>NUCLEOTIDE SEQUENCE [LARGE SCALE GENOMIC DNA]</scope>
    <source>
        <strain evidence="2 3">JCM 15134</strain>
    </source>
</reference>
<organism evidence="2 3">
    <name type="scientific">Marinobacterium maritimum</name>
    <dbReference type="NCBI Taxonomy" id="500162"/>
    <lineage>
        <taxon>Bacteria</taxon>
        <taxon>Pseudomonadati</taxon>
        <taxon>Pseudomonadota</taxon>
        <taxon>Gammaproteobacteria</taxon>
        <taxon>Oceanospirillales</taxon>
        <taxon>Oceanospirillaceae</taxon>
        <taxon>Marinobacterium</taxon>
    </lineage>
</organism>
<gene>
    <name evidence="2" type="ORF">GCM10009104_23270</name>
</gene>
<keyword evidence="1" id="KW-0732">Signal</keyword>
<comment type="caution">
    <text evidence="2">The sequence shown here is derived from an EMBL/GenBank/DDBJ whole genome shotgun (WGS) entry which is preliminary data.</text>
</comment>